<reference evidence="2" key="1">
    <citation type="journal article" date="2023" name="Mol. Biol. Evol.">
        <title>Third-Generation Sequencing Reveals the Adaptive Role of the Epigenome in Three Deep-Sea Polychaetes.</title>
        <authorList>
            <person name="Perez M."/>
            <person name="Aroh O."/>
            <person name="Sun Y."/>
            <person name="Lan Y."/>
            <person name="Juniper S.K."/>
            <person name="Young C.R."/>
            <person name="Angers B."/>
            <person name="Qian P.Y."/>
        </authorList>
    </citation>
    <scope>NUCLEOTIDE SEQUENCE</scope>
    <source>
        <strain evidence="2">R07B-5</strain>
    </source>
</reference>
<dbReference type="EMBL" id="JAODUO010000776">
    <property type="protein sequence ID" value="KAK2174796.1"/>
    <property type="molecule type" value="Genomic_DNA"/>
</dbReference>
<evidence type="ECO:0000313" key="2">
    <source>
        <dbReference type="EMBL" id="KAK2174796.1"/>
    </source>
</evidence>
<feature type="domain" description="COMM" evidence="1">
    <location>
        <begin position="122"/>
        <end position="190"/>
    </location>
</feature>
<evidence type="ECO:0000313" key="3">
    <source>
        <dbReference type="Proteomes" id="UP001209878"/>
    </source>
</evidence>
<evidence type="ECO:0000259" key="1">
    <source>
        <dbReference type="PROSITE" id="PS51269"/>
    </source>
</evidence>
<dbReference type="Proteomes" id="UP001209878">
    <property type="component" value="Unassembled WGS sequence"/>
</dbReference>
<accession>A0AAD9KNX3</accession>
<dbReference type="PROSITE" id="PS51269">
    <property type="entry name" value="COMM"/>
    <property type="match status" value="1"/>
</dbReference>
<proteinExistence type="predicted"/>
<dbReference type="Pfam" id="PF07258">
    <property type="entry name" value="COMM_domain"/>
    <property type="match status" value="1"/>
</dbReference>
<sequence length="190" mass="21946">MEDSDKVQDDGAKLLTKCPINQISTLIHRIIDGLCEKTPVHYEDFASVWGLEDWWLVTDFYKTFCRDAVKKACTKENWFQILGQLTFMLPEYSKEVADAVWVRRDEIRIQLVKRTSEISHAYLKDFDWQLKLVVSSDKLASVQEPLLSVDLDVDATGEDERKFVSVEMNKADLQRMITSLEAANKVPQNN</sequence>
<keyword evidence="3" id="KW-1185">Reference proteome</keyword>
<dbReference type="Pfam" id="PF22838">
    <property type="entry name" value="COMMD8_HN"/>
    <property type="match status" value="1"/>
</dbReference>
<protein>
    <recommendedName>
        <fullName evidence="1">COMM domain-containing protein</fullName>
    </recommendedName>
</protein>
<comment type="caution">
    <text evidence="2">The sequence shown here is derived from an EMBL/GenBank/DDBJ whole genome shotgun (WGS) entry which is preliminary data.</text>
</comment>
<dbReference type="PANTHER" id="PTHR16231:SF0">
    <property type="entry name" value="COMM DOMAIN-CONTAINING PROTEIN 8"/>
    <property type="match status" value="1"/>
</dbReference>
<dbReference type="AlphaFoldDB" id="A0AAD9KNX3"/>
<dbReference type="InterPro" id="IPR017920">
    <property type="entry name" value="COMM"/>
</dbReference>
<dbReference type="InterPro" id="IPR047155">
    <property type="entry name" value="COMMD4/6/7/8"/>
</dbReference>
<gene>
    <name evidence="2" type="ORF">NP493_777g01045</name>
</gene>
<dbReference type="PANTHER" id="PTHR16231">
    <property type="entry name" value="COMM DOMAIN-CONTAINING PROTEIN 4-8 FAMILY MEMBER"/>
    <property type="match status" value="1"/>
</dbReference>
<name>A0AAD9KNX3_RIDPI</name>
<organism evidence="2 3">
    <name type="scientific">Ridgeia piscesae</name>
    <name type="common">Tubeworm</name>
    <dbReference type="NCBI Taxonomy" id="27915"/>
    <lineage>
        <taxon>Eukaryota</taxon>
        <taxon>Metazoa</taxon>
        <taxon>Spiralia</taxon>
        <taxon>Lophotrochozoa</taxon>
        <taxon>Annelida</taxon>
        <taxon>Polychaeta</taxon>
        <taxon>Sedentaria</taxon>
        <taxon>Canalipalpata</taxon>
        <taxon>Sabellida</taxon>
        <taxon>Siboglinidae</taxon>
        <taxon>Ridgeia</taxon>
    </lineage>
</organism>
<dbReference type="InterPro" id="IPR055184">
    <property type="entry name" value="COMMD8_HN"/>
</dbReference>